<dbReference type="InterPro" id="IPR001412">
    <property type="entry name" value="aa-tRNA-synth_I_CS"/>
</dbReference>
<comment type="domain">
    <text evidence="12">IleRS has two distinct active sites: one for aminoacylation and one for editing. The misactivated valine is translocated from the active site to the editing site, which sterically excludes the correctly activated isoleucine. The single editing site contains two valyl binding pockets, one specific for each substrate (Val-AMP or Val-tRNA(Ile)).</text>
</comment>
<evidence type="ECO:0000256" key="6">
    <source>
        <dbReference type="ARBA" id="ARBA00022833"/>
    </source>
</evidence>
<gene>
    <name evidence="12" type="primary">ileS</name>
    <name evidence="16" type="ORF">HBA54_21430</name>
</gene>
<comment type="caution">
    <text evidence="16">The sequence shown here is derived from an EMBL/GenBank/DDBJ whole genome shotgun (WGS) entry which is preliminary data.</text>
</comment>
<dbReference type="Pfam" id="PF06827">
    <property type="entry name" value="zf-FPG_IleRS"/>
    <property type="match status" value="1"/>
</dbReference>
<comment type="subcellular location">
    <subcellularLocation>
        <location evidence="12">Cytoplasm</location>
    </subcellularLocation>
</comment>
<evidence type="ECO:0000256" key="3">
    <source>
        <dbReference type="ARBA" id="ARBA00022598"/>
    </source>
</evidence>
<keyword evidence="9 12" id="KW-0030">Aminoacyl-tRNA synthetase</keyword>
<feature type="binding site" evidence="12">
    <location>
        <position position="924"/>
    </location>
    <ligand>
        <name>Zn(2+)</name>
        <dbReference type="ChEBI" id="CHEBI:29105"/>
    </ligand>
</feature>
<dbReference type="Gene3D" id="3.90.740.10">
    <property type="entry name" value="Valyl/Leucyl/Isoleucyl-tRNA synthetase, editing domain"/>
    <property type="match status" value="1"/>
</dbReference>
<organism evidence="16 17">
    <name type="scientific">Pelagibius litoralis</name>
    <dbReference type="NCBI Taxonomy" id="374515"/>
    <lineage>
        <taxon>Bacteria</taxon>
        <taxon>Pseudomonadati</taxon>
        <taxon>Pseudomonadota</taxon>
        <taxon>Alphaproteobacteria</taxon>
        <taxon>Rhodospirillales</taxon>
        <taxon>Rhodovibrionaceae</taxon>
        <taxon>Pelagibius</taxon>
    </lineage>
</organism>
<evidence type="ECO:0000256" key="9">
    <source>
        <dbReference type="ARBA" id="ARBA00023146"/>
    </source>
</evidence>
<keyword evidence="5 12" id="KW-0547">Nucleotide-binding</keyword>
<keyword evidence="3 12" id="KW-0436">Ligase</keyword>
<keyword evidence="17" id="KW-1185">Reference proteome</keyword>
<feature type="short sequence motif" description="'KMSKS' region" evidence="12">
    <location>
        <begin position="627"/>
        <end position="631"/>
    </location>
</feature>
<dbReference type="InterPro" id="IPR023585">
    <property type="entry name" value="Ile-tRNA-ligase_type1"/>
</dbReference>
<evidence type="ECO:0000259" key="15">
    <source>
        <dbReference type="Pfam" id="PF08264"/>
    </source>
</evidence>
<keyword evidence="2 12" id="KW-0963">Cytoplasm</keyword>
<dbReference type="RefSeq" id="WP_167228507.1">
    <property type="nucleotide sequence ID" value="NZ_JAAQPH010000019.1"/>
</dbReference>
<dbReference type="GO" id="GO:0002161">
    <property type="term" value="F:aminoacyl-tRNA deacylase activity"/>
    <property type="evidence" value="ECO:0007669"/>
    <property type="project" value="InterPro"/>
</dbReference>
<evidence type="ECO:0000256" key="12">
    <source>
        <dbReference type="HAMAP-Rule" id="MF_02002"/>
    </source>
</evidence>
<dbReference type="SUPFAM" id="SSF47323">
    <property type="entry name" value="Anticodon-binding domain of a subclass of class I aminoacyl-tRNA synthetases"/>
    <property type="match status" value="1"/>
</dbReference>
<feature type="domain" description="Aminoacyl-tRNA synthetase class Ia" evidence="13">
    <location>
        <begin position="30"/>
        <end position="665"/>
    </location>
</feature>
<dbReference type="InterPro" id="IPR050081">
    <property type="entry name" value="Ile-tRNA_ligase"/>
</dbReference>
<sequence length="956" mass="107225">MSVDYKATVFLPKTEFPMRAGLAKREPETLARWAEMDLFARQREASQGREKFILHDGPPYANGHLHIGHALNKILKDVINRAHQMLGKNAHYVPGWDCHGLPIEWKIEEQYRAAGKDKDAVPVLEFRRECRDFAAGWVKVQTEEFKRLGVLGDWERPYTTMSFDAEAQIVREIGKFLDNGGIYKGSRPVLWSVVERTALADAEVEYHDHVSQTIWVRFPVVKATNALLEDASVLIWTTTPWTIPGNRAIGFGEEIAYGVWQVETLGEDSHARVGEKLVLAKDLAETVKADAKIESWTHLGDLPSGEGSGLAGTLCAHPWRDFAPAEGGYGFNVPLLPGDFVTTEQGTGFVHIAPGHGADDWALGLQHGIEIPQTVDGTGAFYEHVPLLAGALVYDADGKPGDANGRVIKALAESERLLHKSRLKHSYPHSWRSKAPLIFRNTPQWFISMETNDLRKKALKAIDETRFVPGTGRNRLRSMIEQRPDWCISRQRLWGVPLPIFVEKKSGEPLRDPAVVERVATAFEEEGGDAWFSSDPQRFLGNEYKAEDYEQITDVVEVWFDSGSTHSFVLEARPELKWPADLYLEGSDQHRGWFHTSLLESAGTRGRAPYDAVLTHGFILEEQGKEKMSKSRGNALSPQDVVDNQGADILRLWVVASNYEEDLRFGPDILKYQGDAYRRLRNTLRYLLGNLDGFHESERLAAADMPELERWVLHRLAEIDAQVRKNVEDFDFHALYQAVYTFCAVDLSAFYFDVRKDVLYCDRPDSLRRRACRTVLDEVFSCLTAWLAPILCFTAEEAWWTRGAGPEESVHLRTFPEVPAGWRDDVLADKWSKVRDVRRVVTGALELERADKRLGSSLQGHPEVFIGRPELLDAVRDVALDDIAITSAITLTEGDGPAEAFRLEDVSGVAVSVSLAEGDKCQRCWKVLPEVGRAADAPETCARCADALQHLGAAAQ</sequence>
<evidence type="ECO:0000256" key="8">
    <source>
        <dbReference type="ARBA" id="ARBA00022917"/>
    </source>
</evidence>
<evidence type="ECO:0000313" key="16">
    <source>
        <dbReference type="EMBL" id="NIA71165.1"/>
    </source>
</evidence>
<dbReference type="PRINTS" id="PR00984">
    <property type="entry name" value="TRNASYNTHILE"/>
</dbReference>
<dbReference type="FunFam" id="3.40.50.620:FF:000042">
    <property type="entry name" value="Isoleucine--tRNA ligase"/>
    <property type="match status" value="1"/>
</dbReference>
<evidence type="ECO:0000256" key="10">
    <source>
        <dbReference type="ARBA" id="ARBA00025217"/>
    </source>
</evidence>
<keyword evidence="4 12" id="KW-0479">Metal-binding</keyword>
<dbReference type="InterPro" id="IPR009008">
    <property type="entry name" value="Val/Leu/Ile-tRNA-synth_edit"/>
</dbReference>
<evidence type="ECO:0000259" key="13">
    <source>
        <dbReference type="Pfam" id="PF00133"/>
    </source>
</evidence>
<reference evidence="16" key="1">
    <citation type="submission" date="2020-03" db="EMBL/GenBank/DDBJ databases">
        <title>Genome of Pelagibius litoralis DSM 21314T.</title>
        <authorList>
            <person name="Wang G."/>
        </authorList>
    </citation>
    <scope>NUCLEOTIDE SEQUENCE</scope>
    <source>
        <strain evidence="16">DSM 21314</strain>
    </source>
</reference>
<comment type="catalytic activity">
    <reaction evidence="11 12">
        <text>tRNA(Ile) + L-isoleucine + ATP = L-isoleucyl-tRNA(Ile) + AMP + diphosphate</text>
        <dbReference type="Rhea" id="RHEA:11060"/>
        <dbReference type="Rhea" id="RHEA-COMP:9666"/>
        <dbReference type="Rhea" id="RHEA-COMP:9695"/>
        <dbReference type="ChEBI" id="CHEBI:30616"/>
        <dbReference type="ChEBI" id="CHEBI:33019"/>
        <dbReference type="ChEBI" id="CHEBI:58045"/>
        <dbReference type="ChEBI" id="CHEBI:78442"/>
        <dbReference type="ChEBI" id="CHEBI:78528"/>
        <dbReference type="ChEBI" id="CHEBI:456215"/>
        <dbReference type="EC" id="6.1.1.5"/>
    </reaction>
</comment>
<keyword evidence="8 12" id="KW-0648">Protein biosynthesis</keyword>
<dbReference type="PANTHER" id="PTHR42765">
    <property type="entry name" value="SOLEUCYL-TRNA SYNTHETASE"/>
    <property type="match status" value="1"/>
</dbReference>
<dbReference type="InterPro" id="IPR002300">
    <property type="entry name" value="aa-tRNA-synth_Ia"/>
</dbReference>
<dbReference type="Pfam" id="PF00133">
    <property type="entry name" value="tRNA-synt_1"/>
    <property type="match status" value="1"/>
</dbReference>
<dbReference type="AlphaFoldDB" id="A0A967F158"/>
<name>A0A967F158_9PROT</name>
<comment type="subunit">
    <text evidence="12">Monomer.</text>
</comment>
<dbReference type="InterPro" id="IPR013155">
    <property type="entry name" value="M/V/L/I-tRNA-synth_anticd-bd"/>
</dbReference>
<dbReference type="NCBIfam" id="TIGR00392">
    <property type="entry name" value="ileS"/>
    <property type="match status" value="1"/>
</dbReference>
<evidence type="ECO:0000256" key="5">
    <source>
        <dbReference type="ARBA" id="ARBA00022741"/>
    </source>
</evidence>
<dbReference type="EMBL" id="JAAQPH010000019">
    <property type="protein sequence ID" value="NIA71165.1"/>
    <property type="molecule type" value="Genomic_DNA"/>
</dbReference>
<dbReference type="PANTHER" id="PTHR42765:SF1">
    <property type="entry name" value="ISOLEUCINE--TRNA LIGASE, MITOCHONDRIAL"/>
    <property type="match status" value="1"/>
</dbReference>
<keyword evidence="7 12" id="KW-0067">ATP-binding</keyword>
<dbReference type="GO" id="GO:0005524">
    <property type="term" value="F:ATP binding"/>
    <property type="evidence" value="ECO:0007669"/>
    <property type="project" value="UniProtKB-UniRule"/>
</dbReference>
<comment type="cofactor">
    <cofactor evidence="12">
        <name>Zn(2+)</name>
        <dbReference type="ChEBI" id="CHEBI:29105"/>
    </cofactor>
    <text evidence="12">Binds 1 zinc ion per subunit.</text>
</comment>
<dbReference type="HAMAP" id="MF_02002">
    <property type="entry name" value="Ile_tRNA_synth_type1"/>
    <property type="match status" value="1"/>
</dbReference>
<dbReference type="SUPFAM" id="SSF50677">
    <property type="entry name" value="ValRS/IleRS/LeuRS editing domain"/>
    <property type="match status" value="1"/>
</dbReference>
<comment type="function">
    <text evidence="10 12">Catalyzes the attachment of isoleucine to tRNA(Ile). As IleRS can inadvertently accommodate and process structurally similar amino acids such as valine, to avoid such errors it has two additional distinct tRNA(Ile)-dependent editing activities. One activity is designated as 'pretransfer' editing and involves the hydrolysis of activated Val-AMP. The other activity is designated 'posttransfer' editing and involves deacylation of mischarged Val-tRNA(Ile).</text>
</comment>
<dbReference type="GO" id="GO:0004822">
    <property type="term" value="F:isoleucine-tRNA ligase activity"/>
    <property type="evidence" value="ECO:0007669"/>
    <property type="project" value="UniProtKB-UniRule"/>
</dbReference>
<dbReference type="Pfam" id="PF08264">
    <property type="entry name" value="Anticodon_1"/>
    <property type="match status" value="1"/>
</dbReference>
<proteinExistence type="inferred from homology"/>
<feature type="binding site" evidence="12">
    <location>
        <position position="921"/>
    </location>
    <ligand>
        <name>Zn(2+)</name>
        <dbReference type="ChEBI" id="CHEBI:29105"/>
    </ligand>
</feature>
<dbReference type="GO" id="GO:0000049">
    <property type="term" value="F:tRNA binding"/>
    <property type="evidence" value="ECO:0007669"/>
    <property type="project" value="InterPro"/>
</dbReference>
<feature type="binding site" evidence="12">
    <location>
        <position position="941"/>
    </location>
    <ligand>
        <name>Zn(2+)</name>
        <dbReference type="ChEBI" id="CHEBI:29105"/>
    </ligand>
</feature>
<dbReference type="InterPro" id="IPR002301">
    <property type="entry name" value="Ile-tRNA-ligase"/>
</dbReference>
<evidence type="ECO:0000256" key="11">
    <source>
        <dbReference type="ARBA" id="ARBA00048359"/>
    </source>
</evidence>
<evidence type="ECO:0000256" key="1">
    <source>
        <dbReference type="ARBA" id="ARBA00006887"/>
    </source>
</evidence>
<dbReference type="Gene3D" id="1.10.730.20">
    <property type="match status" value="1"/>
</dbReference>
<dbReference type="PROSITE" id="PS00178">
    <property type="entry name" value="AA_TRNA_LIGASE_I"/>
    <property type="match status" value="1"/>
</dbReference>
<accession>A0A967F158</accession>
<evidence type="ECO:0000256" key="2">
    <source>
        <dbReference type="ARBA" id="ARBA00022490"/>
    </source>
</evidence>
<dbReference type="InterPro" id="IPR009080">
    <property type="entry name" value="tRNAsynth_Ia_anticodon-bd"/>
</dbReference>
<feature type="domain" description="Methionyl/Valyl/Leucyl/Isoleucyl-tRNA synthetase anticodon-binding" evidence="15">
    <location>
        <begin position="709"/>
        <end position="857"/>
    </location>
</feature>
<dbReference type="InterPro" id="IPR033708">
    <property type="entry name" value="Anticodon_Ile_BEm"/>
</dbReference>
<dbReference type="GO" id="GO:0008270">
    <property type="term" value="F:zinc ion binding"/>
    <property type="evidence" value="ECO:0007669"/>
    <property type="project" value="UniProtKB-UniRule"/>
</dbReference>
<keyword evidence="6 12" id="KW-0862">Zinc</keyword>
<dbReference type="CDD" id="cd07960">
    <property type="entry name" value="Anticodon_Ia_Ile_BEm"/>
    <property type="match status" value="1"/>
</dbReference>
<dbReference type="InterPro" id="IPR010663">
    <property type="entry name" value="Znf_FPG/IleRS"/>
</dbReference>
<comment type="similarity">
    <text evidence="1 12">Belongs to the class-I aminoacyl-tRNA synthetase family. IleS type 1 subfamily.</text>
</comment>
<feature type="domain" description="Zinc finger FPG/IleRS-type" evidence="14">
    <location>
        <begin position="918"/>
        <end position="946"/>
    </location>
</feature>
<dbReference type="Proteomes" id="UP000761264">
    <property type="component" value="Unassembled WGS sequence"/>
</dbReference>
<dbReference type="InterPro" id="IPR014729">
    <property type="entry name" value="Rossmann-like_a/b/a_fold"/>
</dbReference>
<dbReference type="EC" id="6.1.1.5" evidence="12"/>
<evidence type="ECO:0000256" key="4">
    <source>
        <dbReference type="ARBA" id="ARBA00022723"/>
    </source>
</evidence>
<dbReference type="GO" id="GO:0005829">
    <property type="term" value="C:cytosol"/>
    <property type="evidence" value="ECO:0007669"/>
    <property type="project" value="TreeGrafter"/>
</dbReference>
<dbReference type="Gene3D" id="1.10.10.830">
    <property type="entry name" value="Ile-tRNA synthetase CP2 domain-like"/>
    <property type="match status" value="1"/>
</dbReference>
<feature type="short sequence motif" description="'HIGH' region" evidence="12">
    <location>
        <begin position="59"/>
        <end position="69"/>
    </location>
</feature>
<dbReference type="GO" id="GO:0006428">
    <property type="term" value="P:isoleucyl-tRNA aminoacylation"/>
    <property type="evidence" value="ECO:0007669"/>
    <property type="project" value="UniProtKB-UniRule"/>
</dbReference>
<dbReference type="Gene3D" id="3.40.50.620">
    <property type="entry name" value="HUPs"/>
    <property type="match status" value="2"/>
</dbReference>
<evidence type="ECO:0000256" key="7">
    <source>
        <dbReference type="ARBA" id="ARBA00022840"/>
    </source>
</evidence>
<evidence type="ECO:0000259" key="14">
    <source>
        <dbReference type="Pfam" id="PF06827"/>
    </source>
</evidence>
<feature type="binding site" evidence="12">
    <location>
        <position position="630"/>
    </location>
    <ligand>
        <name>ATP</name>
        <dbReference type="ChEBI" id="CHEBI:30616"/>
    </ligand>
</feature>
<dbReference type="SUPFAM" id="SSF52374">
    <property type="entry name" value="Nucleotidylyl transferase"/>
    <property type="match status" value="1"/>
</dbReference>
<evidence type="ECO:0000313" key="17">
    <source>
        <dbReference type="Proteomes" id="UP000761264"/>
    </source>
</evidence>
<feature type="binding site" evidence="12">
    <location>
        <position position="944"/>
    </location>
    <ligand>
        <name>Zn(2+)</name>
        <dbReference type="ChEBI" id="CHEBI:29105"/>
    </ligand>
</feature>
<feature type="binding site" evidence="12">
    <location>
        <position position="585"/>
    </location>
    <ligand>
        <name>L-isoleucyl-5'-AMP</name>
        <dbReference type="ChEBI" id="CHEBI:178002"/>
    </ligand>
</feature>
<protein>
    <recommendedName>
        <fullName evidence="12">Isoleucine--tRNA ligase</fullName>
        <ecNumber evidence="12">6.1.1.5</ecNumber>
    </recommendedName>
    <alternativeName>
        <fullName evidence="12">Isoleucyl-tRNA synthetase</fullName>
        <shortName evidence="12">IleRS</shortName>
    </alternativeName>
</protein>